<reference evidence="1" key="1">
    <citation type="journal article" date="2014" name="Front. Microbiol.">
        <title>High frequency of phylogenetically diverse reductive dehalogenase-homologous genes in deep subseafloor sedimentary metagenomes.</title>
        <authorList>
            <person name="Kawai M."/>
            <person name="Futagami T."/>
            <person name="Toyoda A."/>
            <person name="Takaki Y."/>
            <person name="Nishi S."/>
            <person name="Hori S."/>
            <person name="Arai W."/>
            <person name="Tsubouchi T."/>
            <person name="Morono Y."/>
            <person name="Uchiyama I."/>
            <person name="Ito T."/>
            <person name="Fujiyama A."/>
            <person name="Inagaki F."/>
            <person name="Takami H."/>
        </authorList>
    </citation>
    <scope>NUCLEOTIDE SEQUENCE</scope>
    <source>
        <strain evidence="1">Expedition CK06-06</strain>
    </source>
</reference>
<dbReference type="AlphaFoldDB" id="X1JMJ4"/>
<feature type="non-terminal residue" evidence="1">
    <location>
        <position position="1"/>
    </location>
</feature>
<protein>
    <submittedName>
        <fullName evidence="1">Uncharacterized protein</fullName>
    </submittedName>
</protein>
<organism evidence="1">
    <name type="scientific">marine sediment metagenome</name>
    <dbReference type="NCBI Taxonomy" id="412755"/>
    <lineage>
        <taxon>unclassified sequences</taxon>
        <taxon>metagenomes</taxon>
        <taxon>ecological metagenomes</taxon>
    </lineage>
</organism>
<name>X1JMJ4_9ZZZZ</name>
<proteinExistence type="predicted"/>
<accession>X1JMJ4</accession>
<dbReference type="EMBL" id="BARU01028467">
    <property type="protein sequence ID" value="GAH70983.1"/>
    <property type="molecule type" value="Genomic_DNA"/>
</dbReference>
<gene>
    <name evidence="1" type="ORF">S03H2_45433</name>
</gene>
<sequence>LERYIPPDSTDDTGKLTLEPYLSFPPVSLW</sequence>
<evidence type="ECO:0000313" key="1">
    <source>
        <dbReference type="EMBL" id="GAH70983.1"/>
    </source>
</evidence>
<comment type="caution">
    <text evidence="1">The sequence shown here is derived from an EMBL/GenBank/DDBJ whole genome shotgun (WGS) entry which is preliminary data.</text>
</comment>